<organism evidence="2 3">
    <name type="scientific">Calocera cornea HHB12733</name>
    <dbReference type="NCBI Taxonomy" id="1353952"/>
    <lineage>
        <taxon>Eukaryota</taxon>
        <taxon>Fungi</taxon>
        <taxon>Dikarya</taxon>
        <taxon>Basidiomycota</taxon>
        <taxon>Agaricomycotina</taxon>
        <taxon>Dacrymycetes</taxon>
        <taxon>Dacrymycetales</taxon>
        <taxon>Dacrymycetaceae</taxon>
        <taxon>Calocera</taxon>
    </lineage>
</organism>
<dbReference type="STRING" id="1353952.A0A165GQE2"/>
<proteinExistence type="predicted"/>
<feature type="compositionally biased region" description="Basic and acidic residues" evidence="1">
    <location>
        <begin position="56"/>
        <end position="70"/>
    </location>
</feature>
<protein>
    <recommendedName>
        <fullName evidence="4">Allergen</fullName>
    </recommendedName>
</protein>
<evidence type="ECO:0000256" key="1">
    <source>
        <dbReference type="SAM" id="MobiDB-lite"/>
    </source>
</evidence>
<gene>
    <name evidence="2" type="ORF">CALCODRAFT_495073</name>
</gene>
<evidence type="ECO:0008006" key="4">
    <source>
        <dbReference type="Google" id="ProtNLM"/>
    </source>
</evidence>
<name>A0A165GQE2_9BASI</name>
<dbReference type="InParanoid" id="A0A165GQE2"/>
<evidence type="ECO:0000313" key="2">
    <source>
        <dbReference type="EMBL" id="KZT58347.1"/>
    </source>
</evidence>
<reference evidence="2 3" key="1">
    <citation type="journal article" date="2016" name="Mol. Biol. Evol.">
        <title>Comparative Genomics of Early-Diverging Mushroom-Forming Fungi Provides Insights into the Origins of Lignocellulose Decay Capabilities.</title>
        <authorList>
            <person name="Nagy L.G."/>
            <person name="Riley R."/>
            <person name="Tritt A."/>
            <person name="Adam C."/>
            <person name="Daum C."/>
            <person name="Floudas D."/>
            <person name="Sun H."/>
            <person name="Yadav J.S."/>
            <person name="Pangilinan J."/>
            <person name="Larsson K.H."/>
            <person name="Matsuura K."/>
            <person name="Barry K."/>
            <person name="Labutti K."/>
            <person name="Kuo R."/>
            <person name="Ohm R.A."/>
            <person name="Bhattacharya S.S."/>
            <person name="Shirouzu T."/>
            <person name="Yoshinaga Y."/>
            <person name="Martin F.M."/>
            <person name="Grigoriev I.V."/>
            <person name="Hibbett D.S."/>
        </authorList>
    </citation>
    <scope>NUCLEOTIDE SEQUENCE [LARGE SCALE GENOMIC DNA]</scope>
    <source>
        <strain evidence="2 3">HHB12733</strain>
    </source>
</reference>
<feature type="compositionally biased region" description="Low complexity" evidence="1">
    <location>
        <begin position="84"/>
        <end position="97"/>
    </location>
</feature>
<dbReference type="Proteomes" id="UP000076842">
    <property type="component" value="Unassembled WGS sequence"/>
</dbReference>
<accession>A0A165GQE2</accession>
<feature type="compositionally biased region" description="Gly residues" evidence="1">
    <location>
        <begin position="43"/>
        <end position="53"/>
    </location>
</feature>
<dbReference type="PANTHER" id="PTHR38703">
    <property type="entry name" value="CHROMOSOME 8, WHOLE GENOME SHOTGUN SEQUENCE"/>
    <property type="match status" value="1"/>
</dbReference>
<feature type="compositionally biased region" description="Polar residues" evidence="1">
    <location>
        <begin position="379"/>
        <end position="394"/>
    </location>
</feature>
<feature type="region of interest" description="Disordered" evidence="1">
    <location>
        <begin position="366"/>
        <end position="394"/>
    </location>
</feature>
<dbReference type="AlphaFoldDB" id="A0A165GQE2"/>
<feature type="region of interest" description="Disordered" evidence="1">
    <location>
        <begin position="1"/>
        <end position="157"/>
    </location>
</feature>
<feature type="compositionally biased region" description="Basic and acidic residues" evidence="1">
    <location>
        <begin position="143"/>
        <end position="157"/>
    </location>
</feature>
<dbReference type="EMBL" id="KV423952">
    <property type="protein sequence ID" value="KZT58347.1"/>
    <property type="molecule type" value="Genomic_DNA"/>
</dbReference>
<dbReference type="OrthoDB" id="2118965at2759"/>
<sequence>MPGIIDKVLNKIEGNPASAPRSGSVSSKDTASTTGSAYDGHPSGPGAGTGTGFTGKAERGVAREGDDLALREGTGPGTTGHGGAAANTTDGANGASGFNRNATSGPNGSNGPSGVGVGMTDASGTRGVHGTGTHGHHFAGVDGEEHSFGHQPKEGEAVPDRLDAGAQNVHHDTFHLGHKTHERVLHPEVEEVSREREHERHVHHVQHHVQPVQHREEMDEVHQQRGVPVTRIHEKHVNEDEGDREAFLGLGQKHQDRVEHLPAQRQVVDAGETVNETVHHHVHNVIQPIVQKETIAPTRIHTTVPLHHVVHEAPIVHSSISHEPMARDDFLAQGGKLGEGLTHQAAGDRLLGGDCERNVEGDGENMLSKMRLGGAGSHTHGNAASPATGSDATA</sequence>
<evidence type="ECO:0000313" key="3">
    <source>
        <dbReference type="Proteomes" id="UP000076842"/>
    </source>
</evidence>
<dbReference type="PANTHER" id="PTHR38703:SF1">
    <property type="entry name" value="ALLERGEN"/>
    <property type="match status" value="1"/>
</dbReference>
<feature type="compositionally biased region" description="Polar residues" evidence="1">
    <location>
        <begin position="21"/>
        <end position="36"/>
    </location>
</feature>
<feature type="compositionally biased region" description="Gly residues" evidence="1">
    <location>
        <begin position="74"/>
        <end position="83"/>
    </location>
</feature>
<keyword evidence="3" id="KW-1185">Reference proteome</keyword>